<organism evidence="1">
    <name type="scientific">Arundo donax</name>
    <name type="common">Giant reed</name>
    <name type="synonym">Donax arundinaceus</name>
    <dbReference type="NCBI Taxonomy" id="35708"/>
    <lineage>
        <taxon>Eukaryota</taxon>
        <taxon>Viridiplantae</taxon>
        <taxon>Streptophyta</taxon>
        <taxon>Embryophyta</taxon>
        <taxon>Tracheophyta</taxon>
        <taxon>Spermatophyta</taxon>
        <taxon>Magnoliopsida</taxon>
        <taxon>Liliopsida</taxon>
        <taxon>Poales</taxon>
        <taxon>Poaceae</taxon>
        <taxon>PACMAD clade</taxon>
        <taxon>Arundinoideae</taxon>
        <taxon>Arundineae</taxon>
        <taxon>Arundo</taxon>
    </lineage>
</organism>
<reference evidence="1" key="2">
    <citation type="journal article" date="2015" name="Data Brief">
        <title>Shoot transcriptome of the giant reed, Arundo donax.</title>
        <authorList>
            <person name="Barrero R.A."/>
            <person name="Guerrero F.D."/>
            <person name="Moolhuijzen P."/>
            <person name="Goolsby J.A."/>
            <person name="Tidwell J."/>
            <person name="Bellgard S.E."/>
            <person name="Bellgard M.I."/>
        </authorList>
    </citation>
    <scope>NUCLEOTIDE SEQUENCE</scope>
    <source>
        <tissue evidence="1">Shoot tissue taken approximately 20 cm above the soil surface</tissue>
    </source>
</reference>
<reference evidence="1" key="1">
    <citation type="submission" date="2014-09" db="EMBL/GenBank/DDBJ databases">
        <authorList>
            <person name="Magalhaes I.L.F."/>
            <person name="Oliveira U."/>
            <person name="Santos F.R."/>
            <person name="Vidigal T.H.D.A."/>
            <person name="Brescovit A.D."/>
            <person name="Santos A.J."/>
        </authorList>
    </citation>
    <scope>NUCLEOTIDE SEQUENCE</scope>
    <source>
        <tissue evidence="1">Shoot tissue taken approximately 20 cm above the soil surface</tissue>
    </source>
</reference>
<sequence>MLLIRLCNMYSKVAYTCLVTGKMEPCRIPRPKNVIPVLGTREQSGSCFVATFRK</sequence>
<proteinExistence type="predicted"/>
<dbReference type="AlphaFoldDB" id="A0A0A8YFI8"/>
<evidence type="ECO:0000313" key="1">
    <source>
        <dbReference type="EMBL" id="JAD21977.1"/>
    </source>
</evidence>
<protein>
    <submittedName>
        <fullName evidence="1">Uncharacterized protein</fullName>
    </submittedName>
</protein>
<dbReference type="EMBL" id="GBRH01275918">
    <property type="protein sequence ID" value="JAD21977.1"/>
    <property type="molecule type" value="Transcribed_RNA"/>
</dbReference>
<accession>A0A0A8YFI8</accession>
<name>A0A0A8YFI8_ARUDO</name>